<evidence type="ECO:0000313" key="2">
    <source>
        <dbReference type="Proteomes" id="UP001148662"/>
    </source>
</evidence>
<name>A0ACC1SSC6_9APHY</name>
<dbReference type="Proteomes" id="UP001148662">
    <property type="component" value="Unassembled WGS sequence"/>
</dbReference>
<sequence>MLSISYGYDVYRDTPADGASLLDRAFVVMDEFADALLPGAFLVDTIPLLRYAPSWFPGAQWKCKIAGMRARLLAVTDDALAFTKKRSNKTERGSLEMEDIIKWTGVSLLGGAHYQRLAALLSLLRPEAGGTDTDCSSSSGLLVIDTDYTDPMELADTFDAHRLLPGHDAPSRHSVSRAGGDRQRRGPRQAPNARRQGTPALRQCALQGAFAMAAGCAARYRGDPSFSCVPHRLREDDEYEGHFLPKDSLVIVNSWGLLHDPARYTDPAEFKPERFLKDKSGRASEEDPHNIVFGFGRRSCPGHYVADAMIFIIAANVLAAFDISAPVENGVPVLPMPEQSSSIISHPLPFNCTIKPRSANAEAIVRAAMELQDTEHVML</sequence>
<dbReference type="EMBL" id="JANHOG010001055">
    <property type="protein sequence ID" value="KAJ3545484.1"/>
    <property type="molecule type" value="Genomic_DNA"/>
</dbReference>
<proteinExistence type="predicted"/>
<comment type="caution">
    <text evidence="1">The sequence shown here is derived from an EMBL/GenBank/DDBJ whole genome shotgun (WGS) entry which is preliminary data.</text>
</comment>
<gene>
    <name evidence="1" type="ORF">NM688_g5618</name>
</gene>
<reference evidence="1" key="1">
    <citation type="submission" date="2022-07" db="EMBL/GenBank/DDBJ databases">
        <title>Genome Sequence of Phlebia brevispora.</title>
        <authorList>
            <person name="Buettner E."/>
        </authorList>
    </citation>
    <scope>NUCLEOTIDE SEQUENCE</scope>
    <source>
        <strain evidence="1">MPL23</strain>
    </source>
</reference>
<accession>A0ACC1SSC6</accession>
<organism evidence="1 2">
    <name type="scientific">Phlebia brevispora</name>
    <dbReference type="NCBI Taxonomy" id="194682"/>
    <lineage>
        <taxon>Eukaryota</taxon>
        <taxon>Fungi</taxon>
        <taxon>Dikarya</taxon>
        <taxon>Basidiomycota</taxon>
        <taxon>Agaricomycotina</taxon>
        <taxon>Agaricomycetes</taxon>
        <taxon>Polyporales</taxon>
        <taxon>Meruliaceae</taxon>
        <taxon>Phlebia</taxon>
    </lineage>
</organism>
<protein>
    <submittedName>
        <fullName evidence="1">Uncharacterized protein</fullName>
    </submittedName>
</protein>
<evidence type="ECO:0000313" key="1">
    <source>
        <dbReference type="EMBL" id="KAJ3545484.1"/>
    </source>
</evidence>
<keyword evidence="2" id="KW-1185">Reference proteome</keyword>